<dbReference type="Proteomes" id="UP000266841">
    <property type="component" value="Unassembled WGS sequence"/>
</dbReference>
<dbReference type="OMA" id="EGYSHHE"/>
<name>K0R444_THAOC</name>
<dbReference type="InterPro" id="IPR046341">
    <property type="entry name" value="SET_dom_sf"/>
</dbReference>
<dbReference type="Gene3D" id="2.170.270.10">
    <property type="entry name" value="SET domain"/>
    <property type="match status" value="1"/>
</dbReference>
<reference evidence="3 4" key="1">
    <citation type="journal article" date="2012" name="Genome Biol.">
        <title>Genome and low-iron response of an oceanic diatom adapted to chronic iron limitation.</title>
        <authorList>
            <person name="Lommer M."/>
            <person name="Specht M."/>
            <person name="Roy A.S."/>
            <person name="Kraemer L."/>
            <person name="Andreson R."/>
            <person name="Gutowska M.A."/>
            <person name="Wolf J."/>
            <person name="Bergner S.V."/>
            <person name="Schilhabel M.B."/>
            <person name="Klostermeier U.C."/>
            <person name="Beiko R.G."/>
            <person name="Rosenstiel P."/>
            <person name="Hippler M."/>
            <person name="Laroche J."/>
        </authorList>
    </citation>
    <scope>NUCLEOTIDE SEQUENCE [LARGE SCALE GENOMIC DNA]</scope>
    <source>
        <strain evidence="3 4">CCMP1005</strain>
    </source>
</reference>
<evidence type="ECO:0000313" key="4">
    <source>
        <dbReference type="Proteomes" id="UP000266841"/>
    </source>
</evidence>
<keyword evidence="4" id="KW-1185">Reference proteome</keyword>
<dbReference type="PROSITE" id="PS50280">
    <property type="entry name" value="SET"/>
    <property type="match status" value="1"/>
</dbReference>
<evidence type="ECO:0000256" key="1">
    <source>
        <dbReference type="SAM" id="MobiDB-lite"/>
    </source>
</evidence>
<accession>K0R444</accession>
<dbReference type="InterPro" id="IPR001214">
    <property type="entry name" value="SET_dom"/>
</dbReference>
<dbReference type="OrthoDB" id="46969at2759"/>
<feature type="region of interest" description="Disordered" evidence="1">
    <location>
        <begin position="17"/>
        <end position="41"/>
    </location>
</feature>
<protein>
    <recommendedName>
        <fullName evidence="2">SET domain-containing protein</fullName>
    </recommendedName>
</protein>
<dbReference type="SUPFAM" id="SSF82199">
    <property type="entry name" value="SET domain"/>
    <property type="match status" value="1"/>
</dbReference>
<feature type="domain" description="SET" evidence="2">
    <location>
        <begin position="117"/>
        <end position="250"/>
    </location>
</feature>
<dbReference type="Pfam" id="PF00856">
    <property type="entry name" value="SET"/>
    <property type="match status" value="1"/>
</dbReference>
<organism evidence="3 4">
    <name type="scientific">Thalassiosira oceanica</name>
    <name type="common">Marine diatom</name>
    <dbReference type="NCBI Taxonomy" id="159749"/>
    <lineage>
        <taxon>Eukaryota</taxon>
        <taxon>Sar</taxon>
        <taxon>Stramenopiles</taxon>
        <taxon>Ochrophyta</taxon>
        <taxon>Bacillariophyta</taxon>
        <taxon>Coscinodiscophyceae</taxon>
        <taxon>Thalassiosirophycidae</taxon>
        <taxon>Thalassiosirales</taxon>
        <taxon>Thalassiosiraceae</taxon>
        <taxon>Thalassiosira</taxon>
    </lineage>
</organism>
<dbReference type="AlphaFoldDB" id="K0R444"/>
<gene>
    <name evidence="3" type="ORF">THAOC_33475</name>
</gene>
<evidence type="ECO:0000259" key="2">
    <source>
        <dbReference type="PROSITE" id="PS50280"/>
    </source>
</evidence>
<proteinExistence type="predicted"/>
<feature type="compositionally biased region" description="Polar residues" evidence="1">
    <location>
        <begin position="19"/>
        <end position="30"/>
    </location>
</feature>
<sequence>MGGSDVIDPTRSMLRALVSDSSRSSPTASLTDAEAESRLSLDESDWPRGWDQMSFKDVVKTLSCKEVHNNSNNPLPSIDDWTVMRYAYSRVVDPRWTFDDPVPPTEGYSHHEQYHDPPPYVARMSPGKGRGLFASRRIREGELVHRGGNQGDVEFTGGGDKWRRYMFSLPRPLACQIASWNWTQRTEEGGDLRFFVNLNIAALMNSGGKHYKAEANVWPAPDRSGSRSYSMLLYANRDIAEGEEILMDYDVYTTSYKMVGL</sequence>
<dbReference type="EMBL" id="AGNL01046628">
    <property type="protein sequence ID" value="EJK47788.1"/>
    <property type="molecule type" value="Genomic_DNA"/>
</dbReference>
<comment type="caution">
    <text evidence="3">The sequence shown here is derived from an EMBL/GenBank/DDBJ whole genome shotgun (WGS) entry which is preliminary data.</text>
</comment>
<evidence type="ECO:0000313" key="3">
    <source>
        <dbReference type="EMBL" id="EJK47788.1"/>
    </source>
</evidence>